<name>A0AAV5TFW8_9BILA</name>
<comment type="caution">
    <text evidence="2">The sequence shown here is derived from an EMBL/GenBank/DDBJ whole genome shotgun (WGS) entry which is preliminary data.</text>
</comment>
<evidence type="ECO:0008006" key="4">
    <source>
        <dbReference type="Google" id="ProtNLM"/>
    </source>
</evidence>
<feature type="non-terminal residue" evidence="2">
    <location>
        <position position="1"/>
    </location>
</feature>
<evidence type="ECO:0000313" key="2">
    <source>
        <dbReference type="EMBL" id="GMS92398.1"/>
    </source>
</evidence>
<keyword evidence="1" id="KW-1133">Transmembrane helix</keyword>
<dbReference type="EMBL" id="BTSX01000004">
    <property type="protein sequence ID" value="GMS92398.1"/>
    <property type="molecule type" value="Genomic_DNA"/>
</dbReference>
<keyword evidence="1" id="KW-0812">Transmembrane</keyword>
<organism evidence="2 3">
    <name type="scientific">Pristionchus entomophagus</name>
    <dbReference type="NCBI Taxonomy" id="358040"/>
    <lineage>
        <taxon>Eukaryota</taxon>
        <taxon>Metazoa</taxon>
        <taxon>Ecdysozoa</taxon>
        <taxon>Nematoda</taxon>
        <taxon>Chromadorea</taxon>
        <taxon>Rhabditida</taxon>
        <taxon>Rhabditina</taxon>
        <taxon>Diplogasteromorpha</taxon>
        <taxon>Diplogasteroidea</taxon>
        <taxon>Neodiplogasteridae</taxon>
        <taxon>Pristionchus</taxon>
    </lineage>
</organism>
<feature type="transmembrane region" description="Helical" evidence="1">
    <location>
        <begin position="13"/>
        <end position="32"/>
    </location>
</feature>
<dbReference type="AlphaFoldDB" id="A0AAV5TFW8"/>
<dbReference type="Proteomes" id="UP001432027">
    <property type="component" value="Unassembled WGS sequence"/>
</dbReference>
<accession>A0AAV5TFW8</accession>
<feature type="non-terminal residue" evidence="2">
    <location>
        <position position="65"/>
    </location>
</feature>
<proteinExistence type="predicted"/>
<evidence type="ECO:0000256" key="1">
    <source>
        <dbReference type="SAM" id="Phobius"/>
    </source>
</evidence>
<protein>
    <recommendedName>
        <fullName evidence="4">G protein-coupled receptor</fullName>
    </recommendedName>
</protein>
<reference evidence="2" key="1">
    <citation type="submission" date="2023-10" db="EMBL/GenBank/DDBJ databases">
        <title>Genome assembly of Pristionchus species.</title>
        <authorList>
            <person name="Yoshida K."/>
            <person name="Sommer R.J."/>
        </authorList>
    </citation>
    <scope>NUCLEOTIDE SEQUENCE</scope>
    <source>
        <strain evidence="2">RS0144</strain>
    </source>
</reference>
<gene>
    <name evidence="2" type="ORF">PENTCL1PPCAC_14573</name>
</gene>
<sequence length="65" mass="7642">SWNYLCPEWAETYAIYFDFYVCSIDMCFVFIIDCITLSKLTAFTITNSMLDVNRKQNVARLLVQV</sequence>
<keyword evidence="3" id="KW-1185">Reference proteome</keyword>
<evidence type="ECO:0000313" key="3">
    <source>
        <dbReference type="Proteomes" id="UP001432027"/>
    </source>
</evidence>
<keyword evidence="1" id="KW-0472">Membrane</keyword>